<dbReference type="OrthoDB" id="15218at2"/>
<dbReference type="GO" id="GO:0006508">
    <property type="term" value="P:proteolysis"/>
    <property type="evidence" value="ECO:0007669"/>
    <property type="project" value="UniProtKB-KW"/>
</dbReference>
<evidence type="ECO:0000256" key="5">
    <source>
        <dbReference type="ARBA" id="ARBA00022801"/>
    </source>
</evidence>
<dbReference type="Pfam" id="PF01435">
    <property type="entry name" value="Peptidase_M48"/>
    <property type="match status" value="1"/>
</dbReference>
<gene>
    <name evidence="13" type="ORF">SAMN06265182_1132</name>
</gene>
<keyword evidence="9 11" id="KW-0472">Membrane</keyword>
<evidence type="ECO:0000256" key="10">
    <source>
        <dbReference type="RuleBase" id="RU003983"/>
    </source>
</evidence>
<comment type="similarity">
    <text evidence="10">Belongs to the peptidase M48 family.</text>
</comment>
<feature type="transmembrane region" description="Helical" evidence="11">
    <location>
        <begin position="235"/>
        <end position="253"/>
    </location>
</feature>
<evidence type="ECO:0000256" key="3">
    <source>
        <dbReference type="ARBA" id="ARBA00022692"/>
    </source>
</evidence>
<dbReference type="InterPro" id="IPR001915">
    <property type="entry name" value="Peptidase_M48"/>
</dbReference>
<keyword evidence="4" id="KW-0479">Metal-binding</keyword>
<feature type="domain" description="Peptidase M48" evidence="12">
    <location>
        <begin position="99"/>
        <end position="160"/>
    </location>
</feature>
<dbReference type="Proteomes" id="UP000219036">
    <property type="component" value="Unassembled WGS sequence"/>
</dbReference>
<sequence length="261" mass="30864">MRKKSNVLFFLISLFFFSYIFLYIFMFEQLSIWINDINSCYSVMGLLSFFVNHIHIFVYLSAFLIMSYGLTKMIFAIFKAVKDIFFLNRDLNKLKKRSFKKLLIVDSDIPLSFAFFNRIVLSDSIIKNLNKKEKKAIFYHELAHLKNYDSIKFLLGDILLSVLPESIKKIIKHQLIVFSEFYADRSALEKVPEKELFNAVLKLKEIKNNYPQGASFIEERLNYLFEDENIEINKAVFVIQMIPLVLFIITFIYRTCFCGVM</sequence>
<evidence type="ECO:0000256" key="7">
    <source>
        <dbReference type="ARBA" id="ARBA00022989"/>
    </source>
</evidence>
<evidence type="ECO:0000256" key="9">
    <source>
        <dbReference type="ARBA" id="ARBA00023136"/>
    </source>
</evidence>
<comment type="cofactor">
    <cofactor evidence="10">
        <name>Zn(2+)</name>
        <dbReference type="ChEBI" id="CHEBI:29105"/>
    </cofactor>
    <text evidence="10">Binds 1 zinc ion per subunit.</text>
</comment>
<proteinExistence type="inferred from homology"/>
<evidence type="ECO:0000313" key="14">
    <source>
        <dbReference type="Proteomes" id="UP000219036"/>
    </source>
</evidence>
<dbReference type="InterPro" id="IPR050083">
    <property type="entry name" value="HtpX_protease"/>
</dbReference>
<dbReference type="GO" id="GO:0004222">
    <property type="term" value="F:metalloendopeptidase activity"/>
    <property type="evidence" value="ECO:0007669"/>
    <property type="project" value="InterPro"/>
</dbReference>
<keyword evidence="8 10" id="KW-0482">Metalloprotease</keyword>
<protein>
    <submittedName>
        <fullName evidence="13">Zn-dependent protease with chaperone function</fullName>
    </submittedName>
</protein>
<dbReference type="RefSeq" id="WP_097000308.1">
    <property type="nucleotide sequence ID" value="NZ_OBEI01000004.1"/>
</dbReference>
<dbReference type="GO" id="GO:0046872">
    <property type="term" value="F:metal ion binding"/>
    <property type="evidence" value="ECO:0007669"/>
    <property type="project" value="UniProtKB-KW"/>
</dbReference>
<evidence type="ECO:0000256" key="2">
    <source>
        <dbReference type="ARBA" id="ARBA00022670"/>
    </source>
</evidence>
<dbReference type="PANTHER" id="PTHR43221:SF2">
    <property type="entry name" value="PROTEASE HTPX HOMOLOG"/>
    <property type="match status" value="1"/>
</dbReference>
<keyword evidence="7 11" id="KW-1133">Transmembrane helix</keyword>
<dbReference type="AlphaFoldDB" id="A0A285NJK2"/>
<keyword evidence="14" id="KW-1185">Reference proteome</keyword>
<evidence type="ECO:0000256" key="11">
    <source>
        <dbReference type="SAM" id="Phobius"/>
    </source>
</evidence>
<evidence type="ECO:0000256" key="4">
    <source>
        <dbReference type="ARBA" id="ARBA00022723"/>
    </source>
</evidence>
<organism evidence="13 14">
    <name type="scientific">Persephonella hydrogeniphila</name>
    <dbReference type="NCBI Taxonomy" id="198703"/>
    <lineage>
        <taxon>Bacteria</taxon>
        <taxon>Pseudomonadati</taxon>
        <taxon>Aquificota</taxon>
        <taxon>Aquificia</taxon>
        <taxon>Aquificales</taxon>
        <taxon>Hydrogenothermaceae</taxon>
        <taxon>Persephonella</taxon>
    </lineage>
</organism>
<dbReference type="PANTHER" id="PTHR43221">
    <property type="entry name" value="PROTEASE HTPX"/>
    <property type="match status" value="1"/>
</dbReference>
<name>A0A285NJK2_9AQUI</name>
<keyword evidence="6 10" id="KW-0862">Zinc</keyword>
<evidence type="ECO:0000313" key="13">
    <source>
        <dbReference type="EMBL" id="SNZ08046.1"/>
    </source>
</evidence>
<evidence type="ECO:0000256" key="6">
    <source>
        <dbReference type="ARBA" id="ARBA00022833"/>
    </source>
</evidence>
<dbReference type="EMBL" id="OBEI01000004">
    <property type="protein sequence ID" value="SNZ08046.1"/>
    <property type="molecule type" value="Genomic_DNA"/>
</dbReference>
<keyword evidence="2 10" id="KW-0645">Protease</keyword>
<evidence type="ECO:0000259" key="12">
    <source>
        <dbReference type="Pfam" id="PF01435"/>
    </source>
</evidence>
<reference evidence="14" key="1">
    <citation type="submission" date="2017-09" db="EMBL/GenBank/DDBJ databases">
        <authorList>
            <person name="Varghese N."/>
            <person name="Submissions S."/>
        </authorList>
    </citation>
    <scope>NUCLEOTIDE SEQUENCE [LARGE SCALE GENOMIC DNA]</scope>
    <source>
        <strain evidence="14">DSM 15103</strain>
    </source>
</reference>
<keyword evidence="3 11" id="KW-0812">Transmembrane</keyword>
<evidence type="ECO:0000256" key="8">
    <source>
        <dbReference type="ARBA" id="ARBA00023049"/>
    </source>
</evidence>
<feature type="transmembrane region" description="Helical" evidence="11">
    <location>
        <begin position="56"/>
        <end position="81"/>
    </location>
</feature>
<feature type="transmembrane region" description="Helical" evidence="11">
    <location>
        <begin position="7"/>
        <end position="26"/>
    </location>
</feature>
<keyword evidence="5 10" id="KW-0378">Hydrolase</keyword>
<evidence type="ECO:0000256" key="1">
    <source>
        <dbReference type="ARBA" id="ARBA00022475"/>
    </source>
</evidence>
<dbReference type="Gene3D" id="3.30.2010.10">
    <property type="entry name" value="Metalloproteases ('zincins'), catalytic domain"/>
    <property type="match status" value="1"/>
</dbReference>
<accession>A0A285NJK2</accession>
<keyword evidence="1" id="KW-1003">Cell membrane</keyword>